<dbReference type="EMBL" id="VSRR010001248">
    <property type="protein sequence ID" value="MPC23760.1"/>
    <property type="molecule type" value="Genomic_DNA"/>
</dbReference>
<proteinExistence type="predicted"/>
<comment type="caution">
    <text evidence="1">The sequence shown here is derived from an EMBL/GenBank/DDBJ whole genome shotgun (WGS) entry which is preliminary data.</text>
</comment>
<protein>
    <submittedName>
        <fullName evidence="1">Uncharacterized protein</fullName>
    </submittedName>
</protein>
<organism evidence="1 2">
    <name type="scientific">Portunus trituberculatus</name>
    <name type="common">Swimming crab</name>
    <name type="synonym">Neptunus trituberculatus</name>
    <dbReference type="NCBI Taxonomy" id="210409"/>
    <lineage>
        <taxon>Eukaryota</taxon>
        <taxon>Metazoa</taxon>
        <taxon>Ecdysozoa</taxon>
        <taxon>Arthropoda</taxon>
        <taxon>Crustacea</taxon>
        <taxon>Multicrustacea</taxon>
        <taxon>Malacostraca</taxon>
        <taxon>Eumalacostraca</taxon>
        <taxon>Eucarida</taxon>
        <taxon>Decapoda</taxon>
        <taxon>Pleocyemata</taxon>
        <taxon>Brachyura</taxon>
        <taxon>Eubrachyura</taxon>
        <taxon>Portunoidea</taxon>
        <taxon>Portunidae</taxon>
        <taxon>Portuninae</taxon>
        <taxon>Portunus</taxon>
    </lineage>
</organism>
<evidence type="ECO:0000313" key="1">
    <source>
        <dbReference type="EMBL" id="MPC23760.1"/>
    </source>
</evidence>
<keyword evidence="2" id="KW-1185">Reference proteome</keyword>
<dbReference type="AlphaFoldDB" id="A0A5B7DQJ9"/>
<evidence type="ECO:0000313" key="2">
    <source>
        <dbReference type="Proteomes" id="UP000324222"/>
    </source>
</evidence>
<sequence length="159" mass="18776">MKHKGDRCVVERDTPLVWLMCRRTAHIHNSVTRECVAIISARLSWGTGRLYTLFTGRDGRWTWVLVRCEIVAPFVDIQYLFPITYNRHSLPTRKSSLIAGHTSYYFYYSCLRNLTAFVLFLSSTLSKYLRFTRARLKCLRFTRARENLCRDQNNDDSDH</sequence>
<gene>
    <name evidence="1" type="ORF">E2C01_016821</name>
</gene>
<dbReference type="Proteomes" id="UP000324222">
    <property type="component" value="Unassembled WGS sequence"/>
</dbReference>
<reference evidence="1 2" key="1">
    <citation type="submission" date="2019-05" db="EMBL/GenBank/DDBJ databases">
        <title>Another draft genome of Portunus trituberculatus and its Hox gene families provides insights of decapod evolution.</title>
        <authorList>
            <person name="Jeong J.-H."/>
            <person name="Song I."/>
            <person name="Kim S."/>
            <person name="Choi T."/>
            <person name="Kim D."/>
            <person name="Ryu S."/>
            <person name="Kim W."/>
        </authorList>
    </citation>
    <scope>NUCLEOTIDE SEQUENCE [LARGE SCALE GENOMIC DNA]</scope>
    <source>
        <tissue evidence="1">Muscle</tissue>
    </source>
</reference>
<name>A0A5B7DQJ9_PORTR</name>
<accession>A0A5B7DQJ9</accession>